<dbReference type="Proteomes" id="UP001158067">
    <property type="component" value="Unassembled WGS sequence"/>
</dbReference>
<feature type="compositionally biased region" description="Polar residues" evidence="2">
    <location>
        <begin position="107"/>
        <end position="119"/>
    </location>
</feature>
<dbReference type="Gene3D" id="2.30.42.10">
    <property type="match status" value="2"/>
</dbReference>
<feature type="compositionally biased region" description="Basic and acidic residues" evidence="2">
    <location>
        <begin position="418"/>
        <end position="428"/>
    </location>
</feature>
<keyword evidence="5" id="KW-1185">Reference proteome</keyword>
<feature type="region of interest" description="Disordered" evidence="2">
    <location>
        <begin position="55"/>
        <end position="127"/>
    </location>
</feature>
<dbReference type="InterPro" id="IPR036034">
    <property type="entry name" value="PDZ_sf"/>
</dbReference>
<dbReference type="PANTHER" id="PTHR42837">
    <property type="entry name" value="REGULATOR OF SIGMA-E PROTEASE RSEP"/>
    <property type="match status" value="1"/>
</dbReference>
<feature type="compositionally biased region" description="Basic and acidic residues" evidence="2">
    <location>
        <begin position="216"/>
        <end position="244"/>
    </location>
</feature>
<comment type="caution">
    <text evidence="4">The sequence shown here is derived from an EMBL/GenBank/DDBJ whole genome shotgun (WGS) entry which is preliminary data.</text>
</comment>
<evidence type="ECO:0000259" key="3">
    <source>
        <dbReference type="SMART" id="SM00228"/>
    </source>
</evidence>
<dbReference type="InterPro" id="IPR001478">
    <property type="entry name" value="PDZ"/>
</dbReference>
<feature type="domain" description="PDZ" evidence="3">
    <location>
        <begin position="120"/>
        <end position="194"/>
    </location>
</feature>
<feature type="compositionally biased region" description="Low complexity" evidence="2">
    <location>
        <begin position="372"/>
        <end position="391"/>
    </location>
</feature>
<proteinExistence type="predicted"/>
<evidence type="ECO:0000256" key="1">
    <source>
        <dbReference type="ARBA" id="ARBA00001947"/>
    </source>
</evidence>
<dbReference type="SUPFAM" id="SSF50156">
    <property type="entry name" value="PDZ domain-like"/>
    <property type="match status" value="2"/>
</dbReference>
<gene>
    <name evidence="4" type="ORF">SAMN06265222_10956</name>
</gene>
<comment type="cofactor">
    <cofactor evidence="1">
        <name>Zn(2+)</name>
        <dbReference type="ChEBI" id="CHEBI:29105"/>
    </cofactor>
</comment>
<feature type="region of interest" description="Disordered" evidence="2">
    <location>
        <begin position="208"/>
        <end position="266"/>
    </location>
</feature>
<dbReference type="EMBL" id="FXUG01000009">
    <property type="protein sequence ID" value="SMP65475.1"/>
    <property type="molecule type" value="Genomic_DNA"/>
</dbReference>
<feature type="domain" description="PDZ" evidence="3">
    <location>
        <begin position="263"/>
        <end position="335"/>
    </location>
</feature>
<reference evidence="4 5" key="1">
    <citation type="submission" date="2017-05" db="EMBL/GenBank/DDBJ databases">
        <authorList>
            <person name="Varghese N."/>
            <person name="Submissions S."/>
        </authorList>
    </citation>
    <scope>NUCLEOTIDE SEQUENCE [LARGE SCALE GENOMIC DNA]</scope>
    <source>
        <strain evidence="4 5">DSM 25457</strain>
    </source>
</reference>
<evidence type="ECO:0000313" key="4">
    <source>
        <dbReference type="EMBL" id="SMP65475.1"/>
    </source>
</evidence>
<dbReference type="PANTHER" id="PTHR42837:SF2">
    <property type="entry name" value="MEMBRANE METALLOPROTEASE ARASP2, CHLOROPLASTIC-RELATED"/>
    <property type="match status" value="1"/>
</dbReference>
<dbReference type="InterPro" id="IPR004387">
    <property type="entry name" value="Pept_M50_Zn"/>
</dbReference>
<organism evidence="4 5">
    <name type="scientific">Neorhodopirellula lusitana</name>
    <dbReference type="NCBI Taxonomy" id="445327"/>
    <lineage>
        <taxon>Bacteria</taxon>
        <taxon>Pseudomonadati</taxon>
        <taxon>Planctomycetota</taxon>
        <taxon>Planctomycetia</taxon>
        <taxon>Pirellulales</taxon>
        <taxon>Pirellulaceae</taxon>
        <taxon>Neorhodopirellula</taxon>
    </lineage>
</organism>
<accession>A0ABY1QC89</accession>
<sequence>MPQFLSRRSIPLSKVGLGLLITLAVLHCVDSPSASAQGLFSRLRARAESRRAAFQAPPVAQPNQLQRNQSQPNQFRGTNSQNPNSRDQNANSKDPRVLAKPLPSPSRAGQSKNQNQANAPTLGIEVSPTQVGPYRGLGIVGFSEDSLATRSGLRPGDVIVAIEGVRTATLADVTQAQSRSQVGQQATIELYRGGRRYRAMVPFIKAASNSDPDDALASKDSSDKDSADKSDRELDQRKRGEPRMAAKPPVSSTTGPTLARPRASLGVEVRNATPKRGVEIATAGKDTAGTIGGFRPLDRIVSVEGRLISDTDDLIRELSLSQPGDRVQFGVVRNASMLELDVEMGGPGGKPIRSATSPVGSQAKDSKEEASDSGNSLLSGMGSALGGFFSSTKPAPETKELPAPTAQPTPAPAPAMEQLHEPSDREAILPDPLALPEDTASDQTGFGASELPSPRS</sequence>
<dbReference type="RefSeq" id="WP_283433644.1">
    <property type="nucleotide sequence ID" value="NZ_FXUG01000009.1"/>
</dbReference>
<evidence type="ECO:0000256" key="2">
    <source>
        <dbReference type="SAM" id="MobiDB-lite"/>
    </source>
</evidence>
<evidence type="ECO:0000313" key="5">
    <source>
        <dbReference type="Proteomes" id="UP001158067"/>
    </source>
</evidence>
<dbReference type="Pfam" id="PF13180">
    <property type="entry name" value="PDZ_2"/>
    <property type="match status" value="2"/>
</dbReference>
<feature type="region of interest" description="Disordered" evidence="2">
    <location>
        <begin position="341"/>
        <end position="456"/>
    </location>
</feature>
<dbReference type="SMART" id="SM00228">
    <property type="entry name" value="PDZ"/>
    <property type="match status" value="2"/>
</dbReference>
<protein>
    <submittedName>
        <fullName evidence="4">PDZ domain-containing protein</fullName>
    </submittedName>
</protein>
<name>A0ABY1QC89_9BACT</name>
<feature type="compositionally biased region" description="Polar residues" evidence="2">
    <location>
        <begin position="61"/>
        <end position="92"/>
    </location>
</feature>